<evidence type="ECO:0000313" key="2">
    <source>
        <dbReference type="Proteomes" id="UP000305398"/>
    </source>
</evidence>
<organism evidence="1 2">
    <name type="scientific">Hymenobacter jejuensis</name>
    <dbReference type="NCBI Taxonomy" id="2502781"/>
    <lineage>
        <taxon>Bacteria</taxon>
        <taxon>Pseudomonadati</taxon>
        <taxon>Bacteroidota</taxon>
        <taxon>Cytophagia</taxon>
        <taxon>Cytophagales</taxon>
        <taxon>Hymenobacteraceae</taxon>
        <taxon>Hymenobacter</taxon>
    </lineage>
</organism>
<proteinExistence type="predicted"/>
<keyword evidence="2" id="KW-1185">Reference proteome</keyword>
<dbReference type="SUPFAM" id="SSF52091">
    <property type="entry name" value="SpoIIaa-like"/>
    <property type="match status" value="1"/>
</dbReference>
<dbReference type="Gene3D" id="3.30.750.24">
    <property type="entry name" value="STAS domain"/>
    <property type="match status" value="1"/>
</dbReference>
<dbReference type="OrthoDB" id="885222at2"/>
<dbReference type="Proteomes" id="UP000305398">
    <property type="component" value="Chromosome"/>
</dbReference>
<evidence type="ECO:0000313" key="1">
    <source>
        <dbReference type="EMBL" id="QDA60288.1"/>
    </source>
</evidence>
<dbReference type="EMBL" id="CP040896">
    <property type="protein sequence ID" value="QDA60288.1"/>
    <property type="molecule type" value="Genomic_DNA"/>
</dbReference>
<gene>
    <name evidence="1" type="ORF">FHG12_09270</name>
</gene>
<dbReference type="InterPro" id="IPR036513">
    <property type="entry name" value="STAS_dom_sf"/>
</dbReference>
<protein>
    <recommendedName>
        <fullName evidence="3">STAS domain-containing protein</fullName>
    </recommendedName>
</protein>
<reference evidence="1 2" key="1">
    <citation type="submission" date="2019-06" db="EMBL/GenBank/DDBJ databases">
        <authorList>
            <person name="Srinivasan S."/>
        </authorList>
    </citation>
    <scope>NUCLEOTIDE SEQUENCE [LARGE SCALE GENOMIC DNA]</scope>
    <source>
        <strain evidence="1 2">17J68-5</strain>
    </source>
</reference>
<accession>A0A5B7ZZ28</accession>
<dbReference type="KEGG" id="hyj:FHG12_09270"/>
<evidence type="ECO:0008006" key="3">
    <source>
        <dbReference type="Google" id="ProtNLM"/>
    </source>
</evidence>
<dbReference type="AlphaFoldDB" id="A0A5B7ZZ28"/>
<name>A0A5B7ZZ28_9BACT</name>
<sequence>MFSVCHDVLPDSYLLVLVPDKRANHAEEIRRALHGASLSGKKCVWVDCSLVEMLPDEVCEVLLTYFDTFQELNITMVLCHANEAVRQYMQENGSGFSPPIVPSLLDAALYCPESAAAF</sequence>
<dbReference type="RefSeq" id="WP_139515466.1">
    <property type="nucleotide sequence ID" value="NZ_CP040896.1"/>
</dbReference>